<evidence type="ECO:0000256" key="4">
    <source>
        <dbReference type="ARBA" id="ARBA00022857"/>
    </source>
</evidence>
<sequence>MYIPTKLLQTILSLSFFSTPTPPCLSVPPDVPPKSIAIVGGGTAGLAALKALLDLPEDVRQDWKIDLFEQRRDVGGIWLPDPNPPSPPELPETPLYPALRTNTPHPTMTYPHFCFPPLTPLYPSHQHVQAYHAQFAQHFNLTPHLHLQYAVLQASYSSSSRWTLTISNNFAIAENRTYDHLIVTSGHNHYPYEPPWEGKDEWLSHGNGTREILHSLWYREPERFKDRTVIVVGDAASGRDMAQQIVPFAHKLYHSFDDSSRRVNPQPPVPGSIRKPRISHFTPTSIEFTDNTTIHTSPSTPISILLGTGYELRIPFLSPSTLTVSPTINSSTTSLTTNLRYIRPLYRHILSLDSRMPTNALAFVGLPVWIANAPSDYAQGLFIAHAIANHGTWPTRQEMYRELEEVWEADLVEKGIDPFHNGHRFPTEGSAEDYQDSLITFLRSTSPIPLPPTTSNPYVESWRRRGRDAAFLMRRGWLRAETLGIEEEFIKGAVNEEDWARVMKRLEEWEAEEEGKEGFVSQFVDLPL</sequence>
<comment type="similarity">
    <text evidence="1">Belongs to the FMO family.</text>
</comment>
<proteinExistence type="inferred from homology"/>
<reference evidence="8" key="1">
    <citation type="journal article" date="2014" name="Proc. Natl. Acad. Sci. U.S.A.">
        <title>Extensive sampling of basidiomycete genomes demonstrates inadequacy of the white-rot/brown-rot paradigm for wood decay fungi.</title>
        <authorList>
            <person name="Riley R."/>
            <person name="Salamov A.A."/>
            <person name="Brown D.W."/>
            <person name="Nagy L.G."/>
            <person name="Floudas D."/>
            <person name="Held B.W."/>
            <person name="Levasseur A."/>
            <person name="Lombard V."/>
            <person name="Morin E."/>
            <person name="Otillar R."/>
            <person name="Lindquist E.A."/>
            <person name="Sun H."/>
            <person name="LaButti K.M."/>
            <person name="Schmutz J."/>
            <person name="Jabbour D."/>
            <person name="Luo H."/>
            <person name="Baker S.E."/>
            <person name="Pisabarro A.G."/>
            <person name="Walton J.D."/>
            <person name="Blanchette R.A."/>
            <person name="Henrissat B."/>
            <person name="Martin F."/>
            <person name="Cullen D."/>
            <person name="Hibbett D.S."/>
            <person name="Grigoriev I.V."/>
        </authorList>
    </citation>
    <scope>NUCLEOTIDE SEQUENCE [LARGE SCALE GENOMIC DNA]</scope>
    <source>
        <strain evidence="8">MUCL 33604</strain>
    </source>
</reference>
<protein>
    <recommendedName>
        <fullName evidence="9">FAD/NAD(P)-binding domain-containing protein</fullName>
    </recommendedName>
</protein>
<dbReference type="GO" id="GO:0050661">
    <property type="term" value="F:NADP binding"/>
    <property type="evidence" value="ECO:0007669"/>
    <property type="project" value="InterPro"/>
</dbReference>
<keyword evidence="5" id="KW-0560">Oxidoreductase</keyword>
<keyword evidence="2" id="KW-0285">Flavoprotein</keyword>
<feature type="chain" id="PRO_5001648055" description="FAD/NAD(P)-binding domain-containing protein" evidence="6">
    <location>
        <begin position="27"/>
        <end position="528"/>
    </location>
</feature>
<dbReference type="Pfam" id="PF00743">
    <property type="entry name" value="FMO-like"/>
    <property type="match status" value="1"/>
</dbReference>
<evidence type="ECO:0000256" key="1">
    <source>
        <dbReference type="ARBA" id="ARBA00009183"/>
    </source>
</evidence>
<dbReference type="InterPro" id="IPR036188">
    <property type="entry name" value="FAD/NAD-bd_sf"/>
</dbReference>
<dbReference type="EMBL" id="KL197711">
    <property type="protein sequence ID" value="KDQ62147.1"/>
    <property type="molecule type" value="Genomic_DNA"/>
</dbReference>
<evidence type="ECO:0000256" key="2">
    <source>
        <dbReference type="ARBA" id="ARBA00022630"/>
    </source>
</evidence>
<gene>
    <name evidence="7" type="ORF">JAAARDRAFT_121811</name>
</gene>
<evidence type="ECO:0008006" key="9">
    <source>
        <dbReference type="Google" id="ProtNLM"/>
    </source>
</evidence>
<name>A0A067QF63_9AGAM</name>
<dbReference type="PANTHER" id="PTHR23023">
    <property type="entry name" value="DIMETHYLANILINE MONOOXYGENASE"/>
    <property type="match status" value="1"/>
</dbReference>
<dbReference type="SUPFAM" id="SSF51905">
    <property type="entry name" value="FAD/NAD(P)-binding domain"/>
    <property type="match status" value="1"/>
</dbReference>
<accession>A0A067QF63</accession>
<dbReference type="InterPro" id="IPR000960">
    <property type="entry name" value="Flavin_mOase"/>
</dbReference>
<evidence type="ECO:0000313" key="7">
    <source>
        <dbReference type="EMBL" id="KDQ62147.1"/>
    </source>
</evidence>
<keyword evidence="8" id="KW-1185">Reference proteome</keyword>
<keyword evidence="6" id="KW-0732">Signal</keyword>
<dbReference type="FunCoup" id="A0A067QF63">
    <property type="interactions" value="31"/>
</dbReference>
<dbReference type="STRING" id="933084.A0A067QF63"/>
<evidence type="ECO:0000256" key="6">
    <source>
        <dbReference type="SAM" id="SignalP"/>
    </source>
</evidence>
<organism evidence="7 8">
    <name type="scientific">Jaapia argillacea MUCL 33604</name>
    <dbReference type="NCBI Taxonomy" id="933084"/>
    <lineage>
        <taxon>Eukaryota</taxon>
        <taxon>Fungi</taxon>
        <taxon>Dikarya</taxon>
        <taxon>Basidiomycota</taxon>
        <taxon>Agaricomycotina</taxon>
        <taxon>Agaricomycetes</taxon>
        <taxon>Agaricomycetidae</taxon>
        <taxon>Jaapiales</taxon>
        <taxon>Jaapiaceae</taxon>
        <taxon>Jaapia</taxon>
    </lineage>
</organism>
<dbReference type="InterPro" id="IPR050346">
    <property type="entry name" value="FMO-like"/>
</dbReference>
<dbReference type="InterPro" id="IPR020946">
    <property type="entry name" value="Flavin_mOase-like"/>
</dbReference>
<dbReference type="InParanoid" id="A0A067QF63"/>
<evidence type="ECO:0000313" key="8">
    <source>
        <dbReference type="Proteomes" id="UP000027265"/>
    </source>
</evidence>
<dbReference type="PRINTS" id="PR00370">
    <property type="entry name" value="FMOXYGENASE"/>
</dbReference>
<dbReference type="GO" id="GO:0050660">
    <property type="term" value="F:flavin adenine dinucleotide binding"/>
    <property type="evidence" value="ECO:0007669"/>
    <property type="project" value="InterPro"/>
</dbReference>
<evidence type="ECO:0000256" key="5">
    <source>
        <dbReference type="ARBA" id="ARBA00023002"/>
    </source>
</evidence>
<keyword evidence="3" id="KW-0274">FAD</keyword>
<dbReference type="HOGENOM" id="CLU_006909_5_1_1"/>
<feature type="signal peptide" evidence="6">
    <location>
        <begin position="1"/>
        <end position="26"/>
    </location>
</feature>
<keyword evidence="4" id="KW-0521">NADP</keyword>
<evidence type="ECO:0000256" key="3">
    <source>
        <dbReference type="ARBA" id="ARBA00022827"/>
    </source>
</evidence>
<dbReference type="Proteomes" id="UP000027265">
    <property type="component" value="Unassembled WGS sequence"/>
</dbReference>
<dbReference type="OrthoDB" id="66881at2759"/>
<dbReference type="GO" id="GO:0004499">
    <property type="term" value="F:N,N-dimethylaniline monooxygenase activity"/>
    <property type="evidence" value="ECO:0007669"/>
    <property type="project" value="InterPro"/>
</dbReference>
<dbReference type="AlphaFoldDB" id="A0A067QF63"/>
<dbReference type="Gene3D" id="3.50.50.60">
    <property type="entry name" value="FAD/NAD(P)-binding domain"/>
    <property type="match status" value="2"/>
</dbReference>